<dbReference type="AlphaFoldDB" id="A0A8J2RTX7"/>
<reference evidence="1" key="1">
    <citation type="submission" date="2021-11" db="EMBL/GenBank/DDBJ databases">
        <authorList>
            <person name="Schell T."/>
        </authorList>
    </citation>
    <scope>NUCLEOTIDE SEQUENCE</scope>
    <source>
        <strain evidence="1">M5</strain>
    </source>
</reference>
<name>A0A8J2RTX7_9CRUS</name>
<keyword evidence="2" id="KW-1185">Reference proteome</keyword>
<dbReference type="OrthoDB" id="6377591at2759"/>
<sequence>MLDQFLFGLHDREVQLKLFDIGPTLTIDQAISIARTCETSKLIAEQLTTGASVQGIKPKSTYQKPKSA</sequence>
<gene>
    <name evidence="1" type="ORF">DGAL_LOCUS8971</name>
</gene>
<protein>
    <submittedName>
        <fullName evidence="1">Uncharacterized protein</fullName>
    </submittedName>
</protein>
<comment type="caution">
    <text evidence="1">The sequence shown here is derived from an EMBL/GenBank/DDBJ whole genome shotgun (WGS) entry which is preliminary data.</text>
</comment>
<organism evidence="1 2">
    <name type="scientific">Daphnia galeata</name>
    <dbReference type="NCBI Taxonomy" id="27404"/>
    <lineage>
        <taxon>Eukaryota</taxon>
        <taxon>Metazoa</taxon>
        <taxon>Ecdysozoa</taxon>
        <taxon>Arthropoda</taxon>
        <taxon>Crustacea</taxon>
        <taxon>Branchiopoda</taxon>
        <taxon>Diplostraca</taxon>
        <taxon>Cladocera</taxon>
        <taxon>Anomopoda</taxon>
        <taxon>Daphniidae</taxon>
        <taxon>Daphnia</taxon>
    </lineage>
</organism>
<accession>A0A8J2RTX7</accession>
<dbReference type="Proteomes" id="UP000789390">
    <property type="component" value="Unassembled WGS sequence"/>
</dbReference>
<proteinExistence type="predicted"/>
<dbReference type="EMBL" id="CAKKLH010000201">
    <property type="protein sequence ID" value="CAH0105898.1"/>
    <property type="molecule type" value="Genomic_DNA"/>
</dbReference>
<evidence type="ECO:0000313" key="1">
    <source>
        <dbReference type="EMBL" id="CAH0105898.1"/>
    </source>
</evidence>
<evidence type="ECO:0000313" key="2">
    <source>
        <dbReference type="Proteomes" id="UP000789390"/>
    </source>
</evidence>